<feature type="transmembrane region" description="Helical" evidence="4">
    <location>
        <begin position="165"/>
        <end position="185"/>
    </location>
</feature>
<evidence type="ECO:0000256" key="4">
    <source>
        <dbReference type="SAM" id="Phobius"/>
    </source>
</evidence>
<dbReference type="PANTHER" id="PTHR23527">
    <property type="entry name" value="BLL3282 PROTEIN"/>
    <property type="match status" value="1"/>
</dbReference>
<keyword evidence="2 4" id="KW-1133">Transmembrane helix</keyword>
<keyword evidence="3 4" id="KW-0472">Membrane</keyword>
<dbReference type="GO" id="GO:0022857">
    <property type="term" value="F:transmembrane transporter activity"/>
    <property type="evidence" value="ECO:0007669"/>
    <property type="project" value="InterPro"/>
</dbReference>
<keyword evidence="7" id="KW-1185">Reference proteome</keyword>
<feature type="transmembrane region" description="Helical" evidence="4">
    <location>
        <begin position="220"/>
        <end position="241"/>
    </location>
</feature>
<organism evidence="6 7">
    <name type="scientific">Advenella faeciporci</name>
    <dbReference type="NCBI Taxonomy" id="797535"/>
    <lineage>
        <taxon>Bacteria</taxon>
        <taxon>Pseudomonadati</taxon>
        <taxon>Pseudomonadota</taxon>
        <taxon>Betaproteobacteria</taxon>
        <taxon>Burkholderiales</taxon>
        <taxon>Alcaligenaceae</taxon>
    </lineage>
</organism>
<name>A0A918JNW7_9BURK</name>
<evidence type="ECO:0000313" key="7">
    <source>
        <dbReference type="Proteomes" id="UP000608345"/>
    </source>
</evidence>
<dbReference type="RefSeq" id="WP_189385675.1">
    <property type="nucleotide sequence ID" value="NZ_BAABFY010000012.1"/>
</dbReference>
<dbReference type="Gene3D" id="1.20.1250.20">
    <property type="entry name" value="MFS general substrate transporter like domains"/>
    <property type="match status" value="2"/>
</dbReference>
<evidence type="ECO:0000313" key="6">
    <source>
        <dbReference type="EMBL" id="GGW92509.1"/>
    </source>
</evidence>
<dbReference type="InterPro" id="IPR052952">
    <property type="entry name" value="MFS-Transporter"/>
</dbReference>
<evidence type="ECO:0000256" key="1">
    <source>
        <dbReference type="ARBA" id="ARBA00022692"/>
    </source>
</evidence>
<sequence length="400" mass="43046">MSTITENKKAWLVLALTLTIQSLGSMALLIPPVLIPVLSTDLNISTSHLGLYIACAYLTAMTMSVCTGMLLTITGPIRLSILCIASCAIGMLLFLLAPSLPTLLLMGAFIGAGYGPITPCSSQILIKNTPKHRLNLIFSIKQTGVPLGGVLAALLIPALLEVMNWHSAMLVILLALIVFVCIALFTPKDWEPENTVISTSFKTEFINALKTVFRTPALRTLALSSFCFSICQLTLMTYAITFLNKELGFALVIAGMLLSFSQVSSVIGRIFWGWLADRFFSPWSMLVFLTLGMITASLAVYSINPDTSTLFIALFFILYGAMGIGWNGVYLTEVARKSPEGKSGSITGVTLSVTYLGVVIGPPLIGLISESMGSYAYGFLFLLIPLGIALLLLLGTRKAF</sequence>
<dbReference type="EMBL" id="BMYS01000018">
    <property type="protein sequence ID" value="GGW92509.1"/>
    <property type="molecule type" value="Genomic_DNA"/>
</dbReference>
<reference evidence="6" key="2">
    <citation type="submission" date="2020-09" db="EMBL/GenBank/DDBJ databases">
        <authorList>
            <person name="Sun Q."/>
            <person name="Kim S."/>
        </authorList>
    </citation>
    <scope>NUCLEOTIDE SEQUENCE</scope>
    <source>
        <strain evidence="6">KCTC 23732</strain>
    </source>
</reference>
<comment type="caution">
    <text evidence="6">The sequence shown here is derived from an EMBL/GenBank/DDBJ whole genome shotgun (WGS) entry which is preliminary data.</text>
</comment>
<gene>
    <name evidence="6" type="ORF">GCM10011450_23330</name>
</gene>
<evidence type="ECO:0000256" key="3">
    <source>
        <dbReference type="ARBA" id="ARBA00023136"/>
    </source>
</evidence>
<feature type="transmembrane region" description="Helical" evidence="4">
    <location>
        <begin position="247"/>
        <end position="271"/>
    </location>
</feature>
<feature type="transmembrane region" description="Helical" evidence="4">
    <location>
        <begin position="51"/>
        <end position="72"/>
    </location>
</feature>
<dbReference type="InterPro" id="IPR020846">
    <property type="entry name" value="MFS_dom"/>
</dbReference>
<proteinExistence type="predicted"/>
<feature type="transmembrane region" description="Helical" evidence="4">
    <location>
        <begin position="344"/>
        <end position="368"/>
    </location>
</feature>
<evidence type="ECO:0000256" key="2">
    <source>
        <dbReference type="ARBA" id="ARBA00022989"/>
    </source>
</evidence>
<dbReference type="PROSITE" id="PS50850">
    <property type="entry name" value="MFS"/>
    <property type="match status" value="1"/>
</dbReference>
<dbReference type="InterPro" id="IPR011701">
    <property type="entry name" value="MFS"/>
</dbReference>
<feature type="transmembrane region" description="Helical" evidence="4">
    <location>
        <begin position="103"/>
        <end position="126"/>
    </location>
</feature>
<dbReference type="PANTHER" id="PTHR23527:SF1">
    <property type="entry name" value="BLL3282 PROTEIN"/>
    <property type="match status" value="1"/>
</dbReference>
<feature type="transmembrane region" description="Helical" evidence="4">
    <location>
        <begin position="79"/>
        <end position="97"/>
    </location>
</feature>
<dbReference type="InterPro" id="IPR036259">
    <property type="entry name" value="MFS_trans_sf"/>
</dbReference>
<accession>A0A918JNW7</accession>
<dbReference type="SUPFAM" id="SSF103473">
    <property type="entry name" value="MFS general substrate transporter"/>
    <property type="match status" value="1"/>
</dbReference>
<keyword evidence="1 4" id="KW-0812">Transmembrane</keyword>
<evidence type="ECO:0000259" key="5">
    <source>
        <dbReference type="PROSITE" id="PS50850"/>
    </source>
</evidence>
<dbReference type="Pfam" id="PF07690">
    <property type="entry name" value="MFS_1"/>
    <property type="match status" value="1"/>
</dbReference>
<feature type="transmembrane region" description="Helical" evidence="4">
    <location>
        <begin position="374"/>
        <end position="394"/>
    </location>
</feature>
<feature type="transmembrane region" description="Helical" evidence="4">
    <location>
        <begin position="283"/>
        <end position="303"/>
    </location>
</feature>
<dbReference type="Proteomes" id="UP000608345">
    <property type="component" value="Unassembled WGS sequence"/>
</dbReference>
<reference evidence="6" key="1">
    <citation type="journal article" date="2014" name="Int. J. Syst. Evol. Microbiol.">
        <title>Complete genome sequence of Corynebacterium casei LMG S-19264T (=DSM 44701T), isolated from a smear-ripened cheese.</title>
        <authorList>
            <consortium name="US DOE Joint Genome Institute (JGI-PGF)"/>
            <person name="Walter F."/>
            <person name="Albersmeier A."/>
            <person name="Kalinowski J."/>
            <person name="Ruckert C."/>
        </authorList>
    </citation>
    <scope>NUCLEOTIDE SEQUENCE</scope>
    <source>
        <strain evidence="6">KCTC 23732</strain>
    </source>
</reference>
<feature type="transmembrane region" description="Helical" evidence="4">
    <location>
        <begin position="309"/>
        <end position="332"/>
    </location>
</feature>
<dbReference type="AlphaFoldDB" id="A0A918JNW7"/>
<feature type="domain" description="Major facilitator superfamily (MFS) profile" evidence="5">
    <location>
        <begin position="10"/>
        <end position="399"/>
    </location>
</feature>
<protein>
    <submittedName>
        <fullName evidence="6">MFS transporter</fullName>
    </submittedName>
</protein>
<feature type="transmembrane region" description="Helical" evidence="4">
    <location>
        <begin position="138"/>
        <end position="159"/>
    </location>
</feature>